<dbReference type="Proteomes" id="UP000314294">
    <property type="component" value="Unassembled WGS sequence"/>
</dbReference>
<comment type="caution">
    <text evidence="2">The sequence shown here is derived from an EMBL/GenBank/DDBJ whole genome shotgun (WGS) entry which is preliminary data.</text>
</comment>
<feature type="region of interest" description="Disordered" evidence="1">
    <location>
        <begin position="1"/>
        <end position="50"/>
    </location>
</feature>
<organism evidence="2 3">
    <name type="scientific">Liparis tanakae</name>
    <name type="common">Tanaka's snailfish</name>
    <dbReference type="NCBI Taxonomy" id="230148"/>
    <lineage>
        <taxon>Eukaryota</taxon>
        <taxon>Metazoa</taxon>
        <taxon>Chordata</taxon>
        <taxon>Craniata</taxon>
        <taxon>Vertebrata</taxon>
        <taxon>Euteleostomi</taxon>
        <taxon>Actinopterygii</taxon>
        <taxon>Neopterygii</taxon>
        <taxon>Teleostei</taxon>
        <taxon>Neoteleostei</taxon>
        <taxon>Acanthomorphata</taxon>
        <taxon>Eupercaria</taxon>
        <taxon>Perciformes</taxon>
        <taxon>Cottioidei</taxon>
        <taxon>Cottales</taxon>
        <taxon>Liparidae</taxon>
        <taxon>Liparis</taxon>
    </lineage>
</organism>
<dbReference type="EMBL" id="SRLO01000072">
    <property type="protein sequence ID" value="TNN78602.1"/>
    <property type="molecule type" value="Genomic_DNA"/>
</dbReference>
<gene>
    <name evidence="2" type="ORF">EYF80_011197</name>
</gene>
<feature type="compositionally biased region" description="Polar residues" evidence="1">
    <location>
        <begin position="30"/>
        <end position="47"/>
    </location>
</feature>
<reference evidence="2 3" key="1">
    <citation type="submission" date="2019-03" db="EMBL/GenBank/DDBJ databases">
        <title>First draft genome of Liparis tanakae, snailfish: a comprehensive survey of snailfish specific genes.</title>
        <authorList>
            <person name="Kim W."/>
            <person name="Song I."/>
            <person name="Jeong J.-H."/>
            <person name="Kim D."/>
            <person name="Kim S."/>
            <person name="Ryu S."/>
            <person name="Song J.Y."/>
            <person name="Lee S.K."/>
        </authorList>
    </citation>
    <scope>NUCLEOTIDE SEQUENCE [LARGE SCALE GENOMIC DNA]</scope>
    <source>
        <tissue evidence="2">Muscle</tissue>
    </source>
</reference>
<dbReference type="AlphaFoldDB" id="A0A4Z2IN04"/>
<evidence type="ECO:0000256" key="1">
    <source>
        <dbReference type="SAM" id="MobiDB-lite"/>
    </source>
</evidence>
<sequence>MNAISSERNEEEEEEKEEEEEEVLRYGVQKSPQGSDSSIPPQSSIKSLNEPPHPLQRFFFSFSFSFSSSSFSSMAGVSFQGWKLNKSPGLGPEWSLNAASHTQSARKGWSPIAPQAGENFCGVR</sequence>
<protein>
    <submittedName>
        <fullName evidence="2">Uncharacterized protein</fullName>
    </submittedName>
</protein>
<keyword evidence="3" id="KW-1185">Reference proteome</keyword>
<evidence type="ECO:0000313" key="2">
    <source>
        <dbReference type="EMBL" id="TNN78602.1"/>
    </source>
</evidence>
<feature type="compositionally biased region" description="Acidic residues" evidence="1">
    <location>
        <begin position="9"/>
        <end position="22"/>
    </location>
</feature>
<evidence type="ECO:0000313" key="3">
    <source>
        <dbReference type="Proteomes" id="UP000314294"/>
    </source>
</evidence>
<name>A0A4Z2IN04_9TELE</name>
<accession>A0A4Z2IN04</accession>
<proteinExistence type="predicted"/>